<dbReference type="Proteomes" id="UP001168821">
    <property type="component" value="Unassembled WGS sequence"/>
</dbReference>
<dbReference type="GO" id="GO:0005886">
    <property type="term" value="C:plasma membrane"/>
    <property type="evidence" value="ECO:0007669"/>
    <property type="project" value="UniProtKB-SubCell"/>
</dbReference>
<comment type="caution">
    <text evidence="7">The sequence shown here is derived from an EMBL/GenBank/DDBJ whole genome shotgun (WGS) entry which is preliminary data.</text>
</comment>
<feature type="transmembrane region" description="Helical" evidence="6">
    <location>
        <begin position="242"/>
        <end position="269"/>
    </location>
</feature>
<dbReference type="SUPFAM" id="SSF81321">
    <property type="entry name" value="Family A G protein-coupled receptor-like"/>
    <property type="match status" value="1"/>
</dbReference>
<organism evidence="7 8">
    <name type="scientific">Zophobas morio</name>
    <dbReference type="NCBI Taxonomy" id="2755281"/>
    <lineage>
        <taxon>Eukaryota</taxon>
        <taxon>Metazoa</taxon>
        <taxon>Ecdysozoa</taxon>
        <taxon>Arthropoda</taxon>
        <taxon>Hexapoda</taxon>
        <taxon>Insecta</taxon>
        <taxon>Pterygota</taxon>
        <taxon>Neoptera</taxon>
        <taxon>Endopterygota</taxon>
        <taxon>Coleoptera</taxon>
        <taxon>Polyphaga</taxon>
        <taxon>Cucujiformia</taxon>
        <taxon>Tenebrionidae</taxon>
        <taxon>Zophobas</taxon>
    </lineage>
</organism>
<dbReference type="PANTHER" id="PTHR24229">
    <property type="entry name" value="NEUROPEPTIDES RECEPTOR"/>
    <property type="match status" value="1"/>
</dbReference>
<feature type="transmembrane region" description="Helical" evidence="6">
    <location>
        <begin position="176"/>
        <end position="202"/>
    </location>
</feature>
<dbReference type="GO" id="GO:0042277">
    <property type="term" value="F:peptide binding"/>
    <property type="evidence" value="ECO:0007669"/>
    <property type="project" value="TreeGrafter"/>
</dbReference>
<evidence type="ECO:0000256" key="1">
    <source>
        <dbReference type="ARBA" id="ARBA00004651"/>
    </source>
</evidence>
<evidence type="ECO:0000256" key="2">
    <source>
        <dbReference type="ARBA" id="ARBA00022475"/>
    </source>
</evidence>
<dbReference type="Gene3D" id="1.20.1070.10">
    <property type="entry name" value="Rhodopsin 7-helix transmembrane proteins"/>
    <property type="match status" value="1"/>
</dbReference>
<evidence type="ECO:0000256" key="3">
    <source>
        <dbReference type="ARBA" id="ARBA00023040"/>
    </source>
</evidence>
<gene>
    <name evidence="7" type="ORF">Zmor_025167</name>
</gene>
<keyword evidence="5" id="KW-0807">Transducer</keyword>
<evidence type="ECO:0000256" key="5">
    <source>
        <dbReference type="ARBA" id="ARBA00023224"/>
    </source>
</evidence>
<keyword evidence="6" id="KW-1133">Transmembrane helix</keyword>
<accession>A0AA38HTE5</accession>
<keyword evidence="8" id="KW-1185">Reference proteome</keyword>
<sequence length="310" mass="36033">MSNLNTVDDLPNITSNFTDEEYHHRETSYERIFLEVFTVVGLLSVVANSLLIFVIVKYKKMREDPTNVIFLQMNILQAFCLLATPLTLRILMEFFDVSPVHTIVFCASYQVESTIMVAITWYLFLLICDWYLKLYYKNVYVKFCRVYKFFIAAFYVLTMFVCSITVQICFKSAMYGFVYMILAAGLCFLVLFLIIINIIHLVRRRRITSDCKGNIGLAIANIWFGLWCPTLIFVLLTILGNIAAPVLLIFVFSLGFSSPVFNLIYLYYYDDRYNIFLRKVFTCKCNEYSNESLETPVSYNDVNGVQIPDN</sequence>
<keyword evidence="2" id="KW-1003">Cell membrane</keyword>
<evidence type="ECO:0000313" key="8">
    <source>
        <dbReference type="Proteomes" id="UP001168821"/>
    </source>
</evidence>
<feature type="transmembrane region" description="Helical" evidence="6">
    <location>
        <begin position="100"/>
        <end position="128"/>
    </location>
</feature>
<dbReference type="PANTHER" id="PTHR24229:SF40">
    <property type="entry name" value="ALLATOSTATIN C RECEPTOR 1-RELATED"/>
    <property type="match status" value="1"/>
</dbReference>
<keyword evidence="4" id="KW-0675">Receptor</keyword>
<comment type="subcellular location">
    <subcellularLocation>
        <location evidence="1">Cell membrane</location>
        <topology evidence="1">Multi-pass membrane protein</topology>
    </subcellularLocation>
</comment>
<feature type="transmembrane region" description="Helical" evidence="6">
    <location>
        <begin position="214"/>
        <end position="236"/>
    </location>
</feature>
<name>A0AA38HTE5_9CUCU</name>
<dbReference type="GO" id="GO:0004930">
    <property type="term" value="F:G protein-coupled receptor activity"/>
    <property type="evidence" value="ECO:0007669"/>
    <property type="project" value="UniProtKB-KW"/>
</dbReference>
<keyword evidence="3" id="KW-0297">G-protein coupled receptor</keyword>
<evidence type="ECO:0000313" key="7">
    <source>
        <dbReference type="EMBL" id="KAJ3642372.1"/>
    </source>
</evidence>
<reference evidence="7" key="1">
    <citation type="journal article" date="2023" name="G3 (Bethesda)">
        <title>Whole genome assemblies of Zophobas morio and Tenebrio molitor.</title>
        <authorList>
            <person name="Kaur S."/>
            <person name="Stinson S.A."/>
            <person name="diCenzo G.C."/>
        </authorList>
    </citation>
    <scope>NUCLEOTIDE SEQUENCE</scope>
    <source>
        <strain evidence="7">QUZm001</strain>
    </source>
</reference>
<evidence type="ECO:0000256" key="4">
    <source>
        <dbReference type="ARBA" id="ARBA00023170"/>
    </source>
</evidence>
<feature type="transmembrane region" description="Helical" evidence="6">
    <location>
        <begin position="32"/>
        <end position="56"/>
    </location>
</feature>
<evidence type="ECO:0008006" key="9">
    <source>
        <dbReference type="Google" id="ProtNLM"/>
    </source>
</evidence>
<evidence type="ECO:0000256" key="6">
    <source>
        <dbReference type="SAM" id="Phobius"/>
    </source>
</evidence>
<proteinExistence type="predicted"/>
<dbReference type="EMBL" id="JALNTZ010000008">
    <property type="protein sequence ID" value="KAJ3642372.1"/>
    <property type="molecule type" value="Genomic_DNA"/>
</dbReference>
<dbReference type="GO" id="GO:0043005">
    <property type="term" value="C:neuron projection"/>
    <property type="evidence" value="ECO:0007669"/>
    <property type="project" value="TreeGrafter"/>
</dbReference>
<keyword evidence="6" id="KW-0472">Membrane</keyword>
<protein>
    <recommendedName>
        <fullName evidence="9">G-protein coupled receptors family 1 profile domain-containing protein</fullName>
    </recommendedName>
</protein>
<feature type="transmembrane region" description="Helical" evidence="6">
    <location>
        <begin position="68"/>
        <end position="88"/>
    </location>
</feature>
<dbReference type="AlphaFoldDB" id="A0AA38HTE5"/>
<feature type="transmembrane region" description="Helical" evidence="6">
    <location>
        <begin position="149"/>
        <end position="170"/>
    </location>
</feature>
<keyword evidence="6" id="KW-0812">Transmembrane</keyword>